<feature type="region of interest" description="Disordered" evidence="1">
    <location>
        <begin position="244"/>
        <end position="279"/>
    </location>
</feature>
<sequence>MPLWGGELDAVLGAHALLDSAHTRLNPEHKIHESNMGALLHRFTDSDHISNVIIDTLRGKALVFAKLQQAMLEEIVTLPTGKRIWMADPDSRSSRGGEEGREEVPHAMGAIALEGGAEISPRYAFSLPDITEVCMKFPLTIQAVLLVGLVPDARIVVYHKCFGMYSPEKRVVIRFGPGDCVVLRGDFVYSLAAAERHSCYAECLLTVKGTNDGLENTFFKASCTSRKCTYCDFMTSSNTNLHNHDRLCPDNRRRGEIRSQKKKNNLQGKPADSADDGIH</sequence>
<name>A0A8T1VXC1_9STRA</name>
<dbReference type="AlphaFoldDB" id="A0A8T1VXC1"/>
<evidence type="ECO:0000313" key="2">
    <source>
        <dbReference type="EMBL" id="KAG7385841.1"/>
    </source>
</evidence>
<protein>
    <submittedName>
        <fullName evidence="2">Uncharacterized protein</fullName>
    </submittedName>
</protein>
<dbReference type="Proteomes" id="UP000694044">
    <property type="component" value="Unassembled WGS sequence"/>
</dbReference>
<gene>
    <name evidence="2" type="ORF">PHYPSEUDO_000992</name>
</gene>
<evidence type="ECO:0000313" key="3">
    <source>
        <dbReference type="Proteomes" id="UP000694044"/>
    </source>
</evidence>
<dbReference type="OrthoDB" id="94601at2759"/>
<dbReference type="EMBL" id="JAGDFM010000113">
    <property type="protein sequence ID" value="KAG7385841.1"/>
    <property type="molecule type" value="Genomic_DNA"/>
</dbReference>
<organism evidence="2 3">
    <name type="scientific">Phytophthora pseudosyringae</name>
    <dbReference type="NCBI Taxonomy" id="221518"/>
    <lineage>
        <taxon>Eukaryota</taxon>
        <taxon>Sar</taxon>
        <taxon>Stramenopiles</taxon>
        <taxon>Oomycota</taxon>
        <taxon>Peronosporomycetes</taxon>
        <taxon>Peronosporales</taxon>
        <taxon>Peronosporaceae</taxon>
        <taxon>Phytophthora</taxon>
    </lineage>
</organism>
<accession>A0A8T1VXC1</accession>
<reference evidence="2" key="1">
    <citation type="submission" date="2021-02" db="EMBL/GenBank/DDBJ databases">
        <authorList>
            <person name="Palmer J.M."/>
        </authorList>
    </citation>
    <scope>NUCLEOTIDE SEQUENCE</scope>
    <source>
        <strain evidence="2">SCRP734</strain>
    </source>
</reference>
<feature type="compositionally biased region" description="Basic and acidic residues" evidence="1">
    <location>
        <begin position="244"/>
        <end position="259"/>
    </location>
</feature>
<proteinExistence type="predicted"/>
<comment type="caution">
    <text evidence="2">The sequence shown here is derived from an EMBL/GenBank/DDBJ whole genome shotgun (WGS) entry which is preliminary data.</text>
</comment>
<evidence type="ECO:0000256" key="1">
    <source>
        <dbReference type="SAM" id="MobiDB-lite"/>
    </source>
</evidence>
<keyword evidence="3" id="KW-1185">Reference proteome</keyword>